<name>A0A1Y1RYL9_9SPIO</name>
<dbReference type="GO" id="GO:0006526">
    <property type="term" value="P:L-arginine biosynthetic process"/>
    <property type="evidence" value="ECO:0007669"/>
    <property type="project" value="UniProtKB-UniPathway"/>
</dbReference>
<dbReference type="HAMAP" id="MF_01105">
    <property type="entry name" value="N_acetyl_glu_synth"/>
    <property type="match status" value="1"/>
</dbReference>
<evidence type="ECO:0000256" key="4">
    <source>
        <dbReference type="ARBA" id="ARBA00022679"/>
    </source>
</evidence>
<comment type="catalytic activity">
    <reaction evidence="6">
        <text>L-glutamate + acetyl-CoA = N-acetyl-L-glutamate + CoA + H(+)</text>
        <dbReference type="Rhea" id="RHEA:24292"/>
        <dbReference type="ChEBI" id="CHEBI:15378"/>
        <dbReference type="ChEBI" id="CHEBI:29985"/>
        <dbReference type="ChEBI" id="CHEBI:44337"/>
        <dbReference type="ChEBI" id="CHEBI:57287"/>
        <dbReference type="ChEBI" id="CHEBI:57288"/>
        <dbReference type="EC" id="2.3.1.1"/>
    </reaction>
</comment>
<dbReference type="STRING" id="1963862.B4O97_08445"/>
<dbReference type="GO" id="GO:0004042">
    <property type="term" value="F:L-glutamate N-acetyltransferase activity"/>
    <property type="evidence" value="ECO:0007669"/>
    <property type="project" value="InterPro"/>
</dbReference>
<dbReference type="PROSITE" id="PS51186">
    <property type="entry name" value="GNAT"/>
    <property type="match status" value="1"/>
</dbReference>
<evidence type="ECO:0000256" key="3">
    <source>
        <dbReference type="ARBA" id="ARBA00012697"/>
    </source>
</evidence>
<dbReference type="PIRSF" id="PIRSF000423">
    <property type="entry name" value="ArgA"/>
    <property type="match status" value="1"/>
</dbReference>
<comment type="pathway">
    <text evidence="1">Amino-acid biosynthesis; L-arginine biosynthesis; N(2)-acetyl-L-ornithine from L-glutamate: step 1/4.</text>
</comment>
<dbReference type="InterPro" id="IPR016181">
    <property type="entry name" value="Acyl_CoA_acyltransferase"/>
</dbReference>
<dbReference type="Proteomes" id="UP000192343">
    <property type="component" value="Unassembled WGS sequence"/>
</dbReference>
<sequence>MRNNDIKEHVELIREVFSYVHRFAGATFVFKVEYEVAEHPLFPVLVKDLALLHGMGIRTVIIPGATGRINEVLQRYGIATESVGGVRISSPEAIPFIKMAAFDVSNQVMTLLAAHGANAVVGNWVRARSMGVIKGVDYGSTGVVERIDTELVNKILDEGLIPILPCIGWNAVGTPYNISSNELARVVSSQLQAEKLFLLLPEERLDAGDFTFPEGITFNPEGRISRLDIHTAEAFLDINASSSDPRLQYVKLACETCRRGVPRVHIVDGRVEGVILKEIFSNLGVGTMVHGNDYDSLRPMREEDITDVLRIMEPFVEREILIRRTGADLERAAGDYVVYEMDDSIHGCGALHRYSDGSGEIAGIAVDTRYDRLGIGFKIVSYLVEVARREGLKRVFVLTTQTSDWFQRLGFVDADLDQIPPERRERYDRRRNSRIYQRILE</sequence>
<dbReference type="Gene3D" id="3.40.1160.10">
    <property type="entry name" value="Acetylglutamate kinase-like"/>
    <property type="match status" value="1"/>
</dbReference>
<evidence type="ECO:0000313" key="9">
    <source>
        <dbReference type="Proteomes" id="UP000192343"/>
    </source>
</evidence>
<feature type="domain" description="N-acetyltransferase" evidence="7">
    <location>
        <begin position="295"/>
        <end position="441"/>
    </location>
</feature>
<keyword evidence="5" id="KW-0012">Acyltransferase</keyword>
<evidence type="ECO:0000313" key="8">
    <source>
        <dbReference type="EMBL" id="ORC35663.1"/>
    </source>
</evidence>
<dbReference type="SUPFAM" id="SSF55729">
    <property type="entry name" value="Acyl-CoA N-acyltransferases (Nat)"/>
    <property type="match status" value="1"/>
</dbReference>
<evidence type="ECO:0000256" key="5">
    <source>
        <dbReference type="ARBA" id="ARBA00023315"/>
    </source>
</evidence>
<dbReference type="NCBIfam" id="TIGR01890">
    <property type="entry name" value="N-Ac-Glu-synth"/>
    <property type="match status" value="1"/>
</dbReference>
<dbReference type="PANTHER" id="PTHR30602:SF12">
    <property type="entry name" value="AMINO-ACID ACETYLTRANSFERASE NAGS1, CHLOROPLASTIC-RELATED"/>
    <property type="match status" value="1"/>
</dbReference>
<dbReference type="InterPro" id="IPR036393">
    <property type="entry name" value="AceGlu_kinase-like_sf"/>
</dbReference>
<dbReference type="Pfam" id="PF00583">
    <property type="entry name" value="Acetyltransf_1"/>
    <property type="match status" value="1"/>
</dbReference>
<evidence type="ECO:0000256" key="2">
    <source>
        <dbReference type="ARBA" id="ARBA00009145"/>
    </source>
</evidence>
<dbReference type="InterPro" id="IPR010167">
    <property type="entry name" value="NH2A_AcTrfase"/>
</dbReference>
<dbReference type="Pfam" id="PF00696">
    <property type="entry name" value="AA_kinase"/>
    <property type="match status" value="1"/>
</dbReference>
<evidence type="ECO:0000256" key="1">
    <source>
        <dbReference type="ARBA" id="ARBA00004925"/>
    </source>
</evidence>
<gene>
    <name evidence="8" type="ORF">B4O97_08445</name>
</gene>
<keyword evidence="4 8" id="KW-0808">Transferase</keyword>
<dbReference type="OrthoDB" id="9802238at2"/>
<evidence type="ECO:0000259" key="7">
    <source>
        <dbReference type="PROSITE" id="PS51186"/>
    </source>
</evidence>
<dbReference type="GO" id="GO:0005737">
    <property type="term" value="C:cytoplasm"/>
    <property type="evidence" value="ECO:0007669"/>
    <property type="project" value="InterPro"/>
</dbReference>
<dbReference type="InterPro" id="IPR001048">
    <property type="entry name" value="Asp/Glu/Uridylate_kinase"/>
</dbReference>
<dbReference type="SUPFAM" id="SSF53633">
    <property type="entry name" value="Carbamate kinase-like"/>
    <property type="match status" value="1"/>
</dbReference>
<dbReference type="InterPro" id="IPR000182">
    <property type="entry name" value="GNAT_dom"/>
</dbReference>
<reference evidence="8 9" key="1">
    <citation type="submission" date="2017-03" db="EMBL/GenBank/DDBJ databases">
        <title>Draft Genome sequence of Marispirochaeta sp. strain JC444.</title>
        <authorList>
            <person name="Shivani Y."/>
            <person name="Subhash Y."/>
            <person name="Sasikala C."/>
            <person name="Ramana C."/>
        </authorList>
    </citation>
    <scope>NUCLEOTIDE SEQUENCE [LARGE SCALE GENOMIC DNA]</scope>
    <source>
        <strain evidence="8 9">JC444</strain>
    </source>
</reference>
<dbReference type="EMBL" id="MWQY01000008">
    <property type="protein sequence ID" value="ORC35663.1"/>
    <property type="molecule type" value="Genomic_DNA"/>
</dbReference>
<comment type="caution">
    <text evidence="8">The sequence shown here is derived from an EMBL/GenBank/DDBJ whole genome shotgun (WGS) entry which is preliminary data.</text>
</comment>
<dbReference type="RefSeq" id="WP_083049988.1">
    <property type="nucleotide sequence ID" value="NZ_MWQY01000008.1"/>
</dbReference>
<dbReference type="Gene3D" id="3.40.630.30">
    <property type="match status" value="1"/>
</dbReference>
<organism evidence="8 9">
    <name type="scientific">Marispirochaeta aestuarii</name>
    <dbReference type="NCBI Taxonomy" id="1963862"/>
    <lineage>
        <taxon>Bacteria</taxon>
        <taxon>Pseudomonadati</taxon>
        <taxon>Spirochaetota</taxon>
        <taxon>Spirochaetia</taxon>
        <taxon>Spirochaetales</taxon>
        <taxon>Spirochaetaceae</taxon>
        <taxon>Marispirochaeta</taxon>
    </lineage>
</organism>
<dbReference type="EC" id="2.3.1.1" evidence="3"/>
<dbReference type="AlphaFoldDB" id="A0A1Y1RYL9"/>
<comment type="similarity">
    <text evidence="2">Belongs to the acetyltransferase family. ArgA subfamily.</text>
</comment>
<proteinExistence type="inferred from homology"/>
<keyword evidence="9" id="KW-1185">Reference proteome</keyword>
<dbReference type="UniPathway" id="UPA00068">
    <property type="reaction ID" value="UER00106"/>
</dbReference>
<accession>A0A1Y1RYL9</accession>
<protein>
    <recommendedName>
        <fullName evidence="3">amino-acid N-acetyltransferase</fullName>
        <ecNumber evidence="3">2.3.1.1</ecNumber>
    </recommendedName>
</protein>
<dbReference type="CDD" id="cd04301">
    <property type="entry name" value="NAT_SF"/>
    <property type="match status" value="1"/>
</dbReference>
<dbReference type="PANTHER" id="PTHR30602">
    <property type="entry name" value="AMINO-ACID ACETYLTRANSFERASE"/>
    <property type="match status" value="1"/>
</dbReference>
<evidence type="ECO:0000256" key="6">
    <source>
        <dbReference type="ARBA" id="ARBA00048372"/>
    </source>
</evidence>